<evidence type="ECO:0000313" key="3">
    <source>
        <dbReference type="Proteomes" id="UP000176998"/>
    </source>
</evidence>
<feature type="compositionally biased region" description="Pro residues" evidence="1">
    <location>
        <begin position="208"/>
        <end position="219"/>
    </location>
</feature>
<proteinExistence type="predicted"/>
<keyword evidence="3" id="KW-1185">Reference proteome</keyword>
<comment type="caution">
    <text evidence="2">The sequence shown here is derived from an EMBL/GenBank/DDBJ whole genome shotgun (WGS) entry which is preliminary data.</text>
</comment>
<evidence type="ECO:0000313" key="2">
    <source>
        <dbReference type="EMBL" id="OHE91253.1"/>
    </source>
</evidence>
<dbReference type="AlphaFoldDB" id="A0A1G4AQ95"/>
<protein>
    <submittedName>
        <fullName evidence="2">Uncharacterized protein</fullName>
    </submittedName>
</protein>
<evidence type="ECO:0000256" key="1">
    <source>
        <dbReference type="SAM" id="MobiDB-lite"/>
    </source>
</evidence>
<dbReference type="Proteomes" id="UP000176998">
    <property type="component" value="Unassembled WGS sequence"/>
</dbReference>
<sequence>MDESQQHEAQIAAKIGNSNPHVTRSTAQDHIQHRVDQISEHDAIPNSQAENLMQNRAYDIRQNLKIPANKRQFPGICIQSHSIPGVAPVADMGPYGGGGGRAAAPMSSPAARARGGQFLTPSRPSVTSSPSQFCSLVSNPFSQYTTPFSQNIPSSSLQHPFLPVAPNGRPMQNPMVAALSSGQQRRFRARLQMDKNRRARVVKVTSPQKPPNSSSPPIPSSLRSVKLPPLPIEISSDSSTSDEPIPTTHVLPGSQLRQDPTKAGVMSNISFSSPPPPMFTNGPFTSSSFSSQSPPVLPNDFFSTSCPSSHSHHFINPQGGHYVSPAEEIAMRVANARSLAHNGYRGTFEIGRLTCLINPYTGEPDPIAETRPDARGNMVTYDLHTKKDVLSANPSMPPKVAELPDKHFNCNGKDAWMGARLGEGTESVMLHEEVAPTATNLGPTPYWIKEANETLGIPNDNDGDDEGLFENCDLDFDD</sequence>
<feature type="region of interest" description="Disordered" evidence="1">
    <location>
        <begin position="192"/>
        <end position="260"/>
    </location>
</feature>
<name>A0A1G4AQ95_9PEZI</name>
<accession>A0A1G4AQ95</accession>
<dbReference type="GeneID" id="34566580"/>
<dbReference type="RefSeq" id="XP_022468426.1">
    <property type="nucleotide sequence ID" value="XM_022625070.1"/>
</dbReference>
<feature type="region of interest" description="Disordered" evidence="1">
    <location>
        <begin position="1"/>
        <end position="28"/>
    </location>
</feature>
<organism evidence="2 3">
    <name type="scientific">Colletotrichum orchidophilum</name>
    <dbReference type="NCBI Taxonomy" id="1209926"/>
    <lineage>
        <taxon>Eukaryota</taxon>
        <taxon>Fungi</taxon>
        <taxon>Dikarya</taxon>
        <taxon>Ascomycota</taxon>
        <taxon>Pezizomycotina</taxon>
        <taxon>Sordariomycetes</taxon>
        <taxon>Hypocreomycetidae</taxon>
        <taxon>Glomerellales</taxon>
        <taxon>Glomerellaceae</taxon>
        <taxon>Colletotrichum</taxon>
    </lineage>
</organism>
<reference evidence="2 3" key="1">
    <citation type="submission" date="2016-09" db="EMBL/GenBank/DDBJ databases">
        <authorList>
            <person name="Capua I."/>
            <person name="De Benedictis P."/>
            <person name="Joannis T."/>
            <person name="Lombin L.H."/>
            <person name="Cattoli G."/>
        </authorList>
    </citation>
    <scope>NUCLEOTIDE SEQUENCE [LARGE SCALE GENOMIC DNA]</scope>
    <source>
        <strain evidence="2 3">IMI 309357</strain>
    </source>
</reference>
<feature type="compositionally biased region" description="Low complexity" evidence="1">
    <location>
        <begin position="232"/>
        <end position="248"/>
    </location>
</feature>
<gene>
    <name evidence="2" type="ORF">CORC01_13453</name>
</gene>
<dbReference type="EMBL" id="MJBS01000193">
    <property type="protein sequence ID" value="OHE91253.1"/>
    <property type="molecule type" value="Genomic_DNA"/>
</dbReference>
<feature type="compositionally biased region" description="Polar residues" evidence="1">
    <location>
        <begin position="16"/>
        <end position="28"/>
    </location>
</feature>
<dbReference type="OrthoDB" id="4803824at2759"/>